<feature type="transmembrane region" description="Helical" evidence="7">
    <location>
        <begin position="63"/>
        <end position="84"/>
    </location>
</feature>
<name>G8QUE1_SPHPG</name>
<feature type="transmembrane region" description="Helical" evidence="7">
    <location>
        <begin position="117"/>
        <end position="137"/>
    </location>
</feature>
<dbReference type="PANTHER" id="PTHR30506">
    <property type="entry name" value="INNER MEMBRANE PROTEIN"/>
    <property type="match status" value="1"/>
</dbReference>
<evidence type="ECO:0000256" key="2">
    <source>
        <dbReference type="ARBA" id="ARBA00008193"/>
    </source>
</evidence>
<feature type="domain" description="Glycine transporter" evidence="8">
    <location>
        <begin position="10"/>
        <end position="84"/>
    </location>
</feature>
<dbReference type="InterPro" id="IPR005115">
    <property type="entry name" value="Gly_transporter"/>
</dbReference>
<protein>
    <submittedName>
        <fullName evidence="9">Putative membrane protein</fullName>
    </submittedName>
</protein>
<feature type="domain" description="Glycine transporter" evidence="8">
    <location>
        <begin position="96"/>
        <end position="169"/>
    </location>
</feature>
<feature type="transmembrane region" description="Helical" evidence="7">
    <location>
        <begin position="91"/>
        <end position="111"/>
    </location>
</feature>
<evidence type="ECO:0000313" key="9">
    <source>
        <dbReference type="EMBL" id="AEV29174.1"/>
    </source>
</evidence>
<feature type="transmembrane region" description="Helical" evidence="7">
    <location>
        <begin position="174"/>
        <end position="193"/>
    </location>
</feature>
<keyword evidence="6 7" id="KW-0472">Membrane</keyword>
<sequence>MEMEQTIIYAFDIFGTLIFAITGAVKGVRCKLDILGVVVFACTVGCGGGMLRDVLIGATPVAALTNSSYIIVCVLVGLAVFFLAPTFVGRWRTILFCDALGLGVFTALGVAKGAMYGIGPVGQLLCGVFSAVGGGVIRDIMSRSVPSVLTSDFYATASLIGGVIYLLLERTSLGLLGKFLACTFLVLAIRLIAIKFKFHLPVAETALPVDDYLTMHRP</sequence>
<evidence type="ECO:0000313" key="10">
    <source>
        <dbReference type="Proteomes" id="UP000005632"/>
    </source>
</evidence>
<keyword evidence="4 7" id="KW-0812">Transmembrane</keyword>
<feature type="transmembrane region" description="Helical" evidence="7">
    <location>
        <begin position="32"/>
        <end position="51"/>
    </location>
</feature>
<evidence type="ECO:0000256" key="3">
    <source>
        <dbReference type="ARBA" id="ARBA00022475"/>
    </source>
</evidence>
<dbReference type="KEGG" id="sgp:SpiGrapes_1361"/>
<organism evidence="9 10">
    <name type="scientific">Sphaerochaeta pleomorpha (strain ATCC BAA-1885 / DSM 22778 / Grapes)</name>
    <dbReference type="NCBI Taxonomy" id="158190"/>
    <lineage>
        <taxon>Bacteria</taxon>
        <taxon>Pseudomonadati</taxon>
        <taxon>Spirochaetota</taxon>
        <taxon>Spirochaetia</taxon>
        <taxon>Spirochaetales</taxon>
        <taxon>Sphaerochaetaceae</taxon>
        <taxon>Sphaerochaeta</taxon>
    </lineage>
</organism>
<keyword evidence="5 7" id="KW-1133">Transmembrane helix</keyword>
<evidence type="ECO:0000256" key="5">
    <source>
        <dbReference type="ARBA" id="ARBA00022989"/>
    </source>
</evidence>
<evidence type="ECO:0000256" key="1">
    <source>
        <dbReference type="ARBA" id="ARBA00004651"/>
    </source>
</evidence>
<dbReference type="GO" id="GO:0005886">
    <property type="term" value="C:plasma membrane"/>
    <property type="evidence" value="ECO:0007669"/>
    <property type="project" value="UniProtKB-SubCell"/>
</dbReference>
<keyword evidence="3" id="KW-1003">Cell membrane</keyword>
<evidence type="ECO:0000256" key="7">
    <source>
        <dbReference type="SAM" id="Phobius"/>
    </source>
</evidence>
<feature type="transmembrane region" description="Helical" evidence="7">
    <location>
        <begin position="149"/>
        <end position="168"/>
    </location>
</feature>
<reference evidence="9 10" key="1">
    <citation type="submission" date="2011-11" db="EMBL/GenBank/DDBJ databases">
        <title>Complete sequence of Spirochaeta sp. grapes.</title>
        <authorList>
            <consortium name="US DOE Joint Genome Institute"/>
            <person name="Lucas S."/>
            <person name="Han J."/>
            <person name="Lapidus A."/>
            <person name="Cheng J.-F."/>
            <person name="Goodwin L."/>
            <person name="Pitluck S."/>
            <person name="Peters L."/>
            <person name="Ovchinnikova G."/>
            <person name="Munk A.C."/>
            <person name="Detter J.C."/>
            <person name="Han C."/>
            <person name="Tapia R."/>
            <person name="Land M."/>
            <person name="Hauser L."/>
            <person name="Kyrpides N."/>
            <person name="Ivanova N."/>
            <person name="Pagani I."/>
            <person name="Ritalahtilisa K."/>
            <person name="Loeffler F."/>
            <person name="Woyke T."/>
        </authorList>
    </citation>
    <scope>NUCLEOTIDE SEQUENCE [LARGE SCALE GENOMIC DNA]</scope>
    <source>
        <strain evidence="10">ATCC BAA-1885 / DSM 22778 / Grapes</strain>
    </source>
</reference>
<dbReference type="HOGENOM" id="CLU_064906_1_1_12"/>
<dbReference type="Pfam" id="PF03458">
    <property type="entry name" value="Gly_transporter"/>
    <property type="match status" value="2"/>
</dbReference>
<gene>
    <name evidence="9" type="ordered locus">SpiGrapes_1361</name>
</gene>
<dbReference type="eggNOG" id="COG2860">
    <property type="taxonomic scope" value="Bacteria"/>
</dbReference>
<dbReference type="Proteomes" id="UP000005632">
    <property type="component" value="Chromosome"/>
</dbReference>
<proteinExistence type="inferred from homology"/>
<dbReference type="STRING" id="158190.SpiGrapes_1361"/>
<dbReference type="PANTHER" id="PTHR30506:SF3">
    <property type="entry name" value="UPF0126 INNER MEMBRANE PROTEIN YADS-RELATED"/>
    <property type="match status" value="1"/>
</dbReference>
<dbReference type="EMBL" id="CP003155">
    <property type="protein sequence ID" value="AEV29174.1"/>
    <property type="molecule type" value="Genomic_DNA"/>
</dbReference>
<comment type="subcellular location">
    <subcellularLocation>
        <location evidence="1">Cell membrane</location>
        <topology evidence="1">Multi-pass membrane protein</topology>
    </subcellularLocation>
</comment>
<evidence type="ECO:0000259" key="8">
    <source>
        <dbReference type="Pfam" id="PF03458"/>
    </source>
</evidence>
<dbReference type="AlphaFoldDB" id="G8QUE1"/>
<evidence type="ECO:0000256" key="4">
    <source>
        <dbReference type="ARBA" id="ARBA00022692"/>
    </source>
</evidence>
<comment type="similarity">
    <text evidence="2">Belongs to the UPF0126 family.</text>
</comment>
<feature type="transmembrane region" description="Helical" evidence="7">
    <location>
        <begin position="6"/>
        <end position="25"/>
    </location>
</feature>
<keyword evidence="10" id="KW-1185">Reference proteome</keyword>
<dbReference type="OrthoDB" id="369092at2"/>
<accession>G8QUE1</accession>
<evidence type="ECO:0000256" key="6">
    <source>
        <dbReference type="ARBA" id="ARBA00023136"/>
    </source>
</evidence>